<feature type="non-terminal residue" evidence="1">
    <location>
        <position position="1"/>
    </location>
</feature>
<accession>A0A4S9KRE8</accession>
<gene>
    <name evidence="1" type="ORF">D6D01_07270</name>
</gene>
<name>A0A4S9KRE8_AURPU</name>
<evidence type="ECO:0000313" key="2">
    <source>
        <dbReference type="Proteomes" id="UP000306584"/>
    </source>
</evidence>
<comment type="caution">
    <text evidence="1">The sequence shown here is derived from an EMBL/GenBank/DDBJ whole genome shotgun (WGS) entry which is preliminary data.</text>
</comment>
<proteinExistence type="predicted"/>
<dbReference type="AlphaFoldDB" id="A0A4S9KRE8"/>
<dbReference type="EMBL" id="QZBD01000346">
    <property type="protein sequence ID" value="THY18438.1"/>
    <property type="molecule type" value="Genomic_DNA"/>
</dbReference>
<dbReference type="Proteomes" id="UP000306584">
    <property type="component" value="Unassembled WGS sequence"/>
</dbReference>
<organism evidence="1 2">
    <name type="scientific">Aureobasidium pullulans</name>
    <name type="common">Black yeast</name>
    <name type="synonym">Pullularia pullulans</name>
    <dbReference type="NCBI Taxonomy" id="5580"/>
    <lineage>
        <taxon>Eukaryota</taxon>
        <taxon>Fungi</taxon>
        <taxon>Dikarya</taxon>
        <taxon>Ascomycota</taxon>
        <taxon>Pezizomycotina</taxon>
        <taxon>Dothideomycetes</taxon>
        <taxon>Dothideomycetidae</taxon>
        <taxon>Dothideales</taxon>
        <taxon>Saccotheciaceae</taxon>
        <taxon>Aureobasidium</taxon>
    </lineage>
</organism>
<protein>
    <submittedName>
        <fullName evidence="1">Uncharacterized protein</fullName>
    </submittedName>
</protein>
<evidence type="ECO:0000313" key="1">
    <source>
        <dbReference type="EMBL" id="THY18438.1"/>
    </source>
</evidence>
<sequence length="414" mass="42629">CASSPCKFEIPITNKAQQAENSFANGCNFTRCLATSMTSKPVVVLRDLELYEKKCPQGESSMRYTTALLSLAALAAAQDCVSSYESCLTTQDENTCTSQLAVCKNLCANDLDTCNQSDAGSATCQKNYNSCLNTFPIIPGGSDCVAKYIKCGESGESDAVCNSQNAVCKDTCTNINSACLSSGSADVAACTKQYNACYYSTSDTITLDTVAKYQNCLNTGANVTSCNAKLTNFKDACTTIQATCLVSGSADSSFCSTLTAACYYNGSKWTRQSCSTAFSACTASDSECRAQLTQCKDTCTNAEASCNTAQNADKTACASVRSTCQGDSNDPITDPNVVSSSSAAASASANAKVAASSTMSVVAAVSTGGYSYANGTAGKNATSTYTPVAYTGAASKAGVSAIFAGVFGVAAYLL</sequence>
<reference evidence="1 2" key="1">
    <citation type="submission" date="2018-10" db="EMBL/GenBank/DDBJ databases">
        <title>Fifty Aureobasidium pullulans genomes reveal a recombining polyextremotolerant generalist.</title>
        <authorList>
            <person name="Gostincar C."/>
            <person name="Turk M."/>
            <person name="Zajc J."/>
            <person name="Gunde-Cimerman N."/>
        </authorList>
    </citation>
    <scope>NUCLEOTIDE SEQUENCE [LARGE SCALE GENOMIC DNA]</scope>
    <source>
        <strain evidence="1 2">EXF-6604</strain>
    </source>
</reference>